<reference evidence="3" key="1">
    <citation type="submission" date="2020-11" db="EMBL/GenBank/DDBJ databases">
        <title>Genome seq and assembly of Planobacterium sp.</title>
        <authorList>
            <person name="Chhetri G."/>
        </authorList>
    </citation>
    <scope>NUCLEOTIDE SEQUENCE</scope>
    <source>
        <strain evidence="3">GCR5</strain>
    </source>
</reference>
<proteinExistence type="predicted"/>
<protein>
    <submittedName>
        <fullName evidence="3">Nuclear transport factor 2 family protein</fullName>
    </submittedName>
</protein>
<accession>A0A930YWY2</accession>
<sequence>MNRIAFALFFLVLSTALGAQQKLPDSEAKEQVGEILDRLNQYAHTTDFDSYFSLFADQSTFVGTDATEVWNKQEFMEYARPHFKKGKAWSFTSLKRNIVVSHDTRYAWFNELLSTQMLLCRGSGILEKINGTWQIRQYVLSMTIPNEVVSQVVEGKKALEEPLIENLNQKTH</sequence>
<dbReference type="RefSeq" id="WP_194739737.1">
    <property type="nucleotide sequence ID" value="NZ_JADKYY010000010.1"/>
</dbReference>
<organism evidence="3 4">
    <name type="scientific">Planobacterium oryzisoli</name>
    <dbReference type="NCBI Taxonomy" id="2771435"/>
    <lineage>
        <taxon>Bacteria</taxon>
        <taxon>Pseudomonadati</taxon>
        <taxon>Bacteroidota</taxon>
        <taxon>Flavobacteriia</taxon>
        <taxon>Flavobacteriales</taxon>
        <taxon>Weeksellaceae</taxon>
        <taxon>Chryseobacterium group</taxon>
        <taxon>Chryseobacterium</taxon>
    </lineage>
</organism>
<dbReference type="Pfam" id="PF13474">
    <property type="entry name" value="SnoaL_3"/>
    <property type="match status" value="1"/>
</dbReference>
<name>A0A930YWY2_9FLAO</name>
<evidence type="ECO:0000313" key="3">
    <source>
        <dbReference type="EMBL" id="MBF5027814.1"/>
    </source>
</evidence>
<evidence type="ECO:0000256" key="1">
    <source>
        <dbReference type="SAM" id="SignalP"/>
    </source>
</evidence>
<dbReference type="InterPro" id="IPR037401">
    <property type="entry name" value="SnoaL-like"/>
</dbReference>
<dbReference type="SUPFAM" id="SSF54427">
    <property type="entry name" value="NTF2-like"/>
    <property type="match status" value="1"/>
</dbReference>
<feature type="signal peptide" evidence="1">
    <location>
        <begin position="1"/>
        <end position="19"/>
    </location>
</feature>
<dbReference type="EMBL" id="JADKYY010000010">
    <property type="protein sequence ID" value="MBF5027814.1"/>
    <property type="molecule type" value="Genomic_DNA"/>
</dbReference>
<feature type="domain" description="SnoaL-like" evidence="2">
    <location>
        <begin position="34"/>
        <end position="145"/>
    </location>
</feature>
<gene>
    <name evidence="3" type="ORF">IC612_08405</name>
</gene>
<dbReference type="AlphaFoldDB" id="A0A930YWY2"/>
<feature type="chain" id="PRO_5037197102" evidence="1">
    <location>
        <begin position="20"/>
        <end position="172"/>
    </location>
</feature>
<evidence type="ECO:0000313" key="4">
    <source>
        <dbReference type="Proteomes" id="UP000694480"/>
    </source>
</evidence>
<keyword evidence="4" id="KW-1185">Reference proteome</keyword>
<dbReference type="InterPro" id="IPR032710">
    <property type="entry name" value="NTF2-like_dom_sf"/>
</dbReference>
<dbReference type="Gene3D" id="3.10.450.50">
    <property type="match status" value="1"/>
</dbReference>
<keyword evidence="1" id="KW-0732">Signal</keyword>
<dbReference type="Proteomes" id="UP000694480">
    <property type="component" value="Unassembled WGS sequence"/>
</dbReference>
<evidence type="ECO:0000259" key="2">
    <source>
        <dbReference type="Pfam" id="PF13474"/>
    </source>
</evidence>
<comment type="caution">
    <text evidence="3">The sequence shown here is derived from an EMBL/GenBank/DDBJ whole genome shotgun (WGS) entry which is preliminary data.</text>
</comment>